<gene>
    <name evidence="2" type="ORF">GOP47_0026146</name>
</gene>
<sequence length="459" mass="50757">MDLSRKLALLGVSITFVCTEAYITSMLKQGFDSGGLPIRLHGLPDGLPQEESMIDTLEKAHGVIRATESMGPALQELVNNLNMNEDGRVVCVVYDFMLWWVGGLGKELHIPAYIFFPMSSSFYSYLLHMPRFVLQGRLPLGPHTDLNDKSSMFKIPCFPSLHVSEVPDISWDPNPVCPFDFALRCATRWRDATGMLLNTVYELEKEVADELMEKAPELDIKAVGPILPASFLKGEKSNEASAVESADARRCLRWLDEQPAASVLYVAFGTIASLSAAQIQEFAMGLEASKERFLWVLRIPDQQQNGGEERTQLLPRGFEERTAGRGVVLWELAPQRKILAHPAIAGFLTHCGWNSTLEALCKGVPMLCCPMFADQGMNGKWVDEVVQTGKLLKRSEGENGSIVSRDEVERMTREISRASPLRSSAARIRDVACHAALDATGSSSKNLQAFVETLSLPLL</sequence>
<dbReference type="CDD" id="cd03784">
    <property type="entry name" value="GT1_Gtf-like"/>
    <property type="match status" value="1"/>
</dbReference>
<name>A0A9D4Z478_ADICA</name>
<dbReference type="Proteomes" id="UP000886520">
    <property type="component" value="Chromosome 25"/>
</dbReference>
<dbReference type="Pfam" id="PF00201">
    <property type="entry name" value="UDPGT"/>
    <property type="match status" value="1"/>
</dbReference>
<dbReference type="PANTHER" id="PTHR48045:SF31">
    <property type="entry name" value="UDP-GLYCOSYLTRANSFERASE 76B1-LIKE"/>
    <property type="match status" value="1"/>
</dbReference>
<dbReference type="GO" id="GO:0008194">
    <property type="term" value="F:UDP-glycosyltransferase activity"/>
    <property type="evidence" value="ECO:0007669"/>
    <property type="project" value="InterPro"/>
</dbReference>
<evidence type="ECO:0008006" key="4">
    <source>
        <dbReference type="Google" id="ProtNLM"/>
    </source>
</evidence>
<keyword evidence="1" id="KW-0808">Transferase</keyword>
<reference evidence="2" key="1">
    <citation type="submission" date="2021-01" db="EMBL/GenBank/DDBJ databases">
        <title>Adiantum capillus-veneris genome.</title>
        <authorList>
            <person name="Fang Y."/>
            <person name="Liao Q."/>
        </authorList>
    </citation>
    <scope>NUCLEOTIDE SEQUENCE</scope>
    <source>
        <strain evidence="2">H3</strain>
        <tissue evidence="2">Leaf</tissue>
    </source>
</reference>
<dbReference type="Gene3D" id="3.40.50.2000">
    <property type="entry name" value="Glycogen Phosphorylase B"/>
    <property type="match status" value="2"/>
</dbReference>
<dbReference type="OrthoDB" id="5835829at2759"/>
<dbReference type="EMBL" id="JABFUD020000025">
    <property type="protein sequence ID" value="KAI5059827.1"/>
    <property type="molecule type" value="Genomic_DNA"/>
</dbReference>
<comment type="caution">
    <text evidence="2">The sequence shown here is derived from an EMBL/GenBank/DDBJ whole genome shotgun (WGS) entry which is preliminary data.</text>
</comment>
<dbReference type="PANTHER" id="PTHR48045">
    <property type="entry name" value="UDP-GLYCOSYLTRANSFERASE 72B1"/>
    <property type="match status" value="1"/>
</dbReference>
<evidence type="ECO:0000313" key="3">
    <source>
        <dbReference type="Proteomes" id="UP000886520"/>
    </source>
</evidence>
<dbReference type="SUPFAM" id="SSF53756">
    <property type="entry name" value="UDP-Glycosyltransferase/glycogen phosphorylase"/>
    <property type="match status" value="1"/>
</dbReference>
<dbReference type="AlphaFoldDB" id="A0A9D4Z478"/>
<dbReference type="InterPro" id="IPR002213">
    <property type="entry name" value="UDP_glucos_trans"/>
</dbReference>
<evidence type="ECO:0000256" key="1">
    <source>
        <dbReference type="ARBA" id="ARBA00022679"/>
    </source>
</evidence>
<keyword evidence="3" id="KW-1185">Reference proteome</keyword>
<dbReference type="FunFam" id="3.40.50.2000:FF:000060">
    <property type="entry name" value="Glycosyltransferase"/>
    <property type="match status" value="1"/>
</dbReference>
<proteinExistence type="predicted"/>
<organism evidence="2 3">
    <name type="scientific">Adiantum capillus-veneris</name>
    <name type="common">Maidenhair fern</name>
    <dbReference type="NCBI Taxonomy" id="13818"/>
    <lineage>
        <taxon>Eukaryota</taxon>
        <taxon>Viridiplantae</taxon>
        <taxon>Streptophyta</taxon>
        <taxon>Embryophyta</taxon>
        <taxon>Tracheophyta</taxon>
        <taxon>Polypodiopsida</taxon>
        <taxon>Polypodiidae</taxon>
        <taxon>Polypodiales</taxon>
        <taxon>Pteridineae</taxon>
        <taxon>Pteridaceae</taxon>
        <taxon>Vittarioideae</taxon>
        <taxon>Adiantum</taxon>
    </lineage>
</organism>
<protein>
    <recommendedName>
        <fullName evidence="4">Glycosyltransferase</fullName>
    </recommendedName>
</protein>
<evidence type="ECO:0000313" key="2">
    <source>
        <dbReference type="EMBL" id="KAI5059827.1"/>
    </source>
</evidence>
<accession>A0A9D4Z478</accession>